<feature type="transmembrane region" description="Helical" evidence="6">
    <location>
        <begin position="85"/>
        <end position="107"/>
    </location>
</feature>
<reference evidence="8 9" key="1">
    <citation type="submission" date="2018-06" db="EMBL/GenBank/DDBJ databases">
        <authorList>
            <consortium name="Pathogen Informatics"/>
            <person name="Doyle S."/>
        </authorList>
    </citation>
    <scope>NUCLEOTIDE SEQUENCE [LARGE SCALE GENOMIC DNA]</scope>
    <source>
        <strain evidence="8 9">NCTC5908</strain>
    </source>
</reference>
<dbReference type="RefSeq" id="WP_005704340.1">
    <property type="nucleotide sequence ID" value="NZ_MAQF01000023.1"/>
</dbReference>
<dbReference type="SUPFAM" id="SSF103481">
    <property type="entry name" value="Multidrug resistance efflux transporter EmrE"/>
    <property type="match status" value="2"/>
</dbReference>
<gene>
    <name evidence="8" type="primary">rhtA</name>
    <name evidence="8" type="ORF">NCTC5908_01768</name>
</gene>
<dbReference type="Gene3D" id="1.10.3730.20">
    <property type="match status" value="1"/>
</dbReference>
<evidence type="ECO:0000256" key="1">
    <source>
        <dbReference type="ARBA" id="ARBA00004651"/>
    </source>
</evidence>
<evidence type="ECO:0000256" key="6">
    <source>
        <dbReference type="SAM" id="Phobius"/>
    </source>
</evidence>
<dbReference type="STRING" id="732.ADJ80_05120"/>
<dbReference type="InterPro" id="IPR051258">
    <property type="entry name" value="Diverse_Substrate_Transporter"/>
</dbReference>
<protein>
    <submittedName>
        <fullName evidence="8">Inner membrane transporter rhtA</fullName>
    </submittedName>
</protein>
<feature type="domain" description="EamA" evidence="7">
    <location>
        <begin position="142"/>
        <end position="277"/>
    </location>
</feature>
<dbReference type="GO" id="GO:0005886">
    <property type="term" value="C:plasma membrane"/>
    <property type="evidence" value="ECO:0007669"/>
    <property type="project" value="UniProtKB-SubCell"/>
</dbReference>
<dbReference type="Pfam" id="PF00892">
    <property type="entry name" value="EamA"/>
    <property type="match status" value="2"/>
</dbReference>
<evidence type="ECO:0000256" key="4">
    <source>
        <dbReference type="ARBA" id="ARBA00022989"/>
    </source>
</evidence>
<sequence>MRYILIALFLWSSSFVAGKYTYSMLDPVLMVQLRLLIATLIVLPMFMRVWKRVPKEVRPQVWWLGFLNYPAIFLLQFIGLSHTSASSASTMLGLEPFLVVLIGHFFWGDKAQTHHWIFGLIAFLGVVMLIYGGEETGNISLLGCGLVLLAGVVFASCLRWTQKVIVQLTAQVYTTSSIVFGTITCIPFTLWLTESWPIHWNWQGVAGLLYIGIGCSWLAYYLWNKGINSVDSNLAGILVSLEPVFAIILAVLLLGENISPLSWLGILAVIATTLISSVYPRLIRRAS</sequence>
<dbReference type="AlphaFoldDB" id="A0A336N7E3"/>
<dbReference type="InterPro" id="IPR037185">
    <property type="entry name" value="EmrE-like"/>
</dbReference>
<feature type="transmembrane region" description="Helical" evidence="6">
    <location>
        <begin position="261"/>
        <end position="279"/>
    </location>
</feature>
<dbReference type="InterPro" id="IPR000620">
    <property type="entry name" value="EamA_dom"/>
</dbReference>
<feature type="transmembrane region" description="Helical" evidence="6">
    <location>
        <begin position="61"/>
        <end position="79"/>
    </location>
</feature>
<dbReference type="EMBL" id="UFSP01000003">
    <property type="protein sequence ID" value="SSZ29956.1"/>
    <property type="molecule type" value="Genomic_DNA"/>
</dbReference>
<dbReference type="PANTHER" id="PTHR42920:SF24">
    <property type="entry name" value="AROMATIC AMINO ACID EXPORTER YDDG"/>
    <property type="match status" value="1"/>
</dbReference>
<evidence type="ECO:0000313" key="8">
    <source>
        <dbReference type="EMBL" id="SSZ29956.1"/>
    </source>
</evidence>
<organism evidence="8 9">
    <name type="scientific">Aggregatibacter aphrophilus</name>
    <name type="common">Haemophilus aphrophilus</name>
    <dbReference type="NCBI Taxonomy" id="732"/>
    <lineage>
        <taxon>Bacteria</taxon>
        <taxon>Pseudomonadati</taxon>
        <taxon>Pseudomonadota</taxon>
        <taxon>Gammaproteobacteria</taxon>
        <taxon>Pasteurellales</taxon>
        <taxon>Pasteurellaceae</taxon>
        <taxon>Aggregatibacter</taxon>
    </lineage>
</organism>
<keyword evidence="5 6" id="KW-0472">Membrane</keyword>
<evidence type="ECO:0000259" key="7">
    <source>
        <dbReference type="Pfam" id="PF00892"/>
    </source>
</evidence>
<dbReference type="Proteomes" id="UP000253728">
    <property type="component" value="Unassembled WGS sequence"/>
</dbReference>
<feature type="transmembrane region" description="Helical" evidence="6">
    <location>
        <begin position="139"/>
        <end position="160"/>
    </location>
</feature>
<evidence type="ECO:0000313" key="9">
    <source>
        <dbReference type="Proteomes" id="UP000253728"/>
    </source>
</evidence>
<feature type="domain" description="EamA" evidence="7">
    <location>
        <begin position="3"/>
        <end position="130"/>
    </location>
</feature>
<feature type="transmembrane region" description="Helical" evidence="6">
    <location>
        <begin position="204"/>
        <end position="223"/>
    </location>
</feature>
<dbReference type="PANTHER" id="PTHR42920">
    <property type="entry name" value="OS03G0707200 PROTEIN-RELATED"/>
    <property type="match status" value="1"/>
</dbReference>
<evidence type="ECO:0000256" key="2">
    <source>
        <dbReference type="ARBA" id="ARBA00022475"/>
    </source>
</evidence>
<keyword evidence="2" id="KW-1003">Cell membrane</keyword>
<name>A0A336N7E3_AGGAP</name>
<feature type="transmembrane region" description="Helical" evidence="6">
    <location>
        <begin position="235"/>
        <end position="255"/>
    </location>
</feature>
<dbReference type="GeneID" id="49635294"/>
<evidence type="ECO:0000256" key="3">
    <source>
        <dbReference type="ARBA" id="ARBA00022692"/>
    </source>
</evidence>
<proteinExistence type="predicted"/>
<comment type="subcellular location">
    <subcellularLocation>
        <location evidence="1">Cell membrane</location>
        <topology evidence="1">Multi-pass membrane protein</topology>
    </subcellularLocation>
</comment>
<accession>A0A336N7E3</accession>
<feature type="transmembrane region" description="Helical" evidence="6">
    <location>
        <begin position="28"/>
        <end position="49"/>
    </location>
</feature>
<feature type="transmembrane region" description="Helical" evidence="6">
    <location>
        <begin position="172"/>
        <end position="192"/>
    </location>
</feature>
<keyword evidence="3 6" id="KW-0812">Transmembrane</keyword>
<feature type="transmembrane region" description="Helical" evidence="6">
    <location>
        <begin position="114"/>
        <end position="133"/>
    </location>
</feature>
<evidence type="ECO:0000256" key="5">
    <source>
        <dbReference type="ARBA" id="ARBA00023136"/>
    </source>
</evidence>
<keyword evidence="4 6" id="KW-1133">Transmembrane helix</keyword>